<comment type="similarity">
    <text evidence="1">Belongs to the Mg-chelatase subunits D/I family. ComM subfamily.</text>
</comment>
<dbReference type="Pfam" id="PF13335">
    <property type="entry name" value="Mg_chelatase_C"/>
    <property type="match status" value="1"/>
</dbReference>
<evidence type="ECO:0000256" key="3">
    <source>
        <dbReference type="ARBA" id="ARBA00022840"/>
    </source>
</evidence>
<dbReference type="Proteomes" id="UP000029453">
    <property type="component" value="Unassembled WGS sequence"/>
</dbReference>
<dbReference type="PRINTS" id="PR01657">
    <property type="entry name" value="MCMFAMILY"/>
</dbReference>
<keyword evidence="2" id="KW-0547">Nucleotide-binding</keyword>
<proteinExistence type="inferred from homology"/>
<dbReference type="InterPro" id="IPR000523">
    <property type="entry name" value="Mg_chelatse_chII-like_cat_dom"/>
</dbReference>
<dbReference type="InterPro" id="IPR014721">
    <property type="entry name" value="Ribsml_uS5_D2-typ_fold_subgr"/>
</dbReference>
<dbReference type="Gene3D" id="3.40.50.300">
    <property type="entry name" value="P-loop containing nucleotide triphosphate hydrolases"/>
    <property type="match status" value="1"/>
</dbReference>
<dbReference type="InterPro" id="IPR025158">
    <property type="entry name" value="Mg_chelat-rel_C"/>
</dbReference>
<gene>
    <name evidence="5" type="ORF">PPOP_2480</name>
</gene>
<organism evidence="5 6">
    <name type="scientific">Paenibacillus popilliae ATCC 14706</name>
    <dbReference type="NCBI Taxonomy" id="1212764"/>
    <lineage>
        <taxon>Bacteria</taxon>
        <taxon>Bacillati</taxon>
        <taxon>Bacillota</taxon>
        <taxon>Bacilli</taxon>
        <taxon>Bacillales</taxon>
        <taxon>Paenibacillaceae</taxon>
        <taxon>Paenibacillus</taxon>
    </lineage>
</organism>
<dbReference type="AlphaFoldDB" id="M9M6H6"/>
<keyword evidence="6" id="KW-1185">Reference proteome</keyword>
<dbReference type="SMART" id="SM00382">
    <property type="entry name" value="AAA"/>
    <property type="match status" value="1"/>
</dbReference>
<dbReference type="InterPro" id="IPR004482">
    <property type="entry name" value="Mg_chelat-rel"/>
</dbReference>
<dbReference type="GO" id="GO:0003677">
    <property type="term" value="F:DNA binding"/>
    <property type="evidence" value="ECO:0007669"/>
    <property type="project" value="InterPro"/>
</dbReference>
<dbReference type="Gene3D" id="3.30.230.10">
    <property type="match status" value="1"/>
</dbReference>
<keyword evidence="3" id="KW-0067">ATP-binding</keyword>
<dbReference type="RefSeq" id="WP_006286683.1">
    <property type="nucleotide sequence ID" value="NZ_BALG01000185.1"/>
</dbReference>
<dbReference type="NCBIfam" id="TIGR00368">
    <property type="entry name" value="YifB family Mg chelatase-like AAA ATPase"/>
    <property type="match status" value="1"/>
</dbReference>
<dbReference type="PANTHER" id="PTHR32039">
    <property type="entry name" value="MAGNESIUM-CHELATASE SUBUNIT CHLI"/>
    <property type="match status" value="1"/>
</dbReference>
<evidence type="ECO:0000256" key="2">
    <source>
        <dbReference type="ARBA" id="ARBA00022741"/>
    </source>
</evidence>
<dbReference type="OrthoDB" id="9813147at2"/>
<reference evidence="5 6" key="1">
    <citation type="submission" date="2012-10" db="EMBL/GenBank/DDBJ databases">
        <title>Draft Genome Sequence of Paenibacillus popilliae ATCC 14706T.</title>
        <authorList>
            <person name="Iiyama K."/>
            <person name="Mori K."/>
            <person name="Mon H."/>
            <person name="Chieda Y."/>
            <person name="Lee J.M."/>
            <person name="Kusakabe T."/>
            <person name="Tashiro K."/>
            <person name="Asano S."/>
            <person name="Yasunaga-Aoki C."/>
            <person name="Shimizu S."/>
        </authorList>
    </citation>
    <scope>NUCLEOTIDE SEQUENCE [LARGE SCALE GENOMIC DNA]</scope>
    <source>
        <strain evidence="5 6">ATCC 14706</strain>
    </source>
</reference>
<dbReference type="InterPro" id="IPR027417">
    <property type="entry name" value="P-loop_NTPase"/>
</dbReference>
<dbReference type="GO" id="GO:0005524">
    <property type="term" value="F:ATP binding"/>
    <property type="evidence" value="ECO:0007669"/>
    <property type="project" value="UniProtKB-KW"/>
</dbReference>
<dbReference type="InterPro" id="IPR003593">
    <property type="entry name" value="AAA+_ATPase"/>
</dbReference>
<dbReference type="SUPFAM" id="SSF54211">
    <property type="entry name" value="Ribosomal protein S5 domain 2-like"/>
    <property type="match status" value="1"/>
</dbReference>
<evidence type="ECO:0000313" key="5">
    <source>
        <dbReference type="EMBL" id="GAC43113.1"/>
    </source>
</evidence>
<dbReference type="InterPro" id="IPR001208">
    <property type="entry name" value="MCM_dom"/>
</dbReference>
<dbReference type="InterPro" id="IPR045006">
    <property type="entry name" value="CHLI-like"/>
</dbReference>
<dbReference type="Pfam" id="PF01078">
    <property type="entry name" value="Mg_chelatase"/>
    <property type="match status" value="1"/>
</dbReference>
<dbReference type="Pfam" id="PF13541">
    <property type="entry name" value="ChlI"/>
    <property type="match status" value="1"/>
</dbReference>
<evidence type="ECO:0000256" key="1">
    <source>
        <dbReference type="ARBA" id="ARBA00006354"/>
    </source>
</evidence>
<sequence>MYGKMWGASICGVDGRLIQVEIDISPGLPNVYLVGLPDAAVRESVERVRAAVRNSGWKFPLARITVNLAPADVRKEGTSFDMAIAAGLLCTSGQLPAEPLCDMLLVGELALDGSTRPVPGILPLADEARKQGFKRLLVPSDNAEEAALVEGLDIYPLRHLHELLRLEDIAPWSGGADSGPPRQGQGEGEGVLSNQAEDYADVYGQLHVKRALVVAAAGMHNILLTGPPGTGKTMLIRRLPTILPPLSDDEALEVSKLYSVSGKWDRTGGGLMRDRPFRAPHHTISSPGLIGGGSIPKPGEVSLAHHGVLFLDELPEFSRQALEVLRQPLEERQVTIGRARAVYRFPAHFMLAASMNPCPCGYSSYSGGDCRCTPARLAQYRGKLSGPLLDRIDMQVEVPRSPVTEWKGPSLSSTEMQSLVLQAHRRQALRYTGLKLRFNSELSGSLLRRHCVISPEAEHLLQQAYAQLGLSLRAHDRLLKLARTIADLEEQVSIDAAHVAEAIQYRTLDRRKEA</sequence>
<evidence type="ECO:0000259" key="4">
    <source>
        <dbReference type="SMART" id="SM00382"/>
    </source>
</evidence>
<name>M9M6H6_PAEPP</name>
<protein>
    <submittedName>
        <fullName evidence="5">Predicted ATPase</fullName>
    </submittedName>
</protein>
<accession>M9M6H6</accession>
<comment type="caution">
    <text evidence="5">The sequence shown here is derived from an EMBL/GenBank/DDBJ whole genome shotgun (WGS) entry which is preliminary data.</text>
</comment>
<dbReference type="EMBL" id="BALG01000185">
    <property type="protein sequence ID" value="GAC43113.1"/>
    <property type="molecule type" value="Genomic_DNA"/>
</dbReference>
<feature type="domain" description="AAA+ ATPase" evidence="4">
    <location>
        <begin position="218"/>
        <end position="402"/>
    </location>
</feature>
<dbReference type="PANTHER" id="PTHR32039:SF7">
    <property type="entry name" value="COMPETENCE PROTEIN COMM"/>
    <property type="match status" value="1"/>
</dbReference>
<dbReference type="InterPro" id="IPR020568">
    <property type="entry name" value="Ribosomal_Su5_D2-typ_SF"/>
</dbReference>
<dbReference type="SUPFAM" id="SSF52540">
    <property type="entry name" value="P-loop containing nucleoside triphosphate hydrolases"/>
    <property type="match status" value="1"/>
</dbReference>
<evidence type="ECO:0000313" key="6">
    <source>
        <dbReference type="Proteomes" id="UP000029453"/>
    </source>
</evidence>